<proteinExistence type="predicted"/>
<reference evidence="1 2" key="1">
    <citation type="journal article" date="2020" name="ISME J.">
        <title>Uncovering the hidden diversity of litter-decomposition mechanisms in mushroom-forming fungi.</title>
        <authorList>
            <person name="Floudas D."/>
            <person name="Bentzer J."/>
            <person name="Ahren D."/>
            <person name="Johansson T."/>
            <person name="Persson P."/>
            <person name="Tunlid A."/>
        </authorList>
    </citation>
    <scope>NUCLEOTIDE SEQUENCE [LARGE SCALE GENOMIC DNA]</scope>
    <source>
        <strain evidence="1 2">CBS 661.87</strain>
    </source>
</reference>
<evidence type="ECO:0000313" key="2">
    <source>
        <dbReference type="Proteomes" id="UP000565441"/>
    </source>
</evidence>
<evidence type="ECO:0008006" key="3">
    <source>
        <dbReference type="Google" id="ProtNLM"/>
    </source>
</evidence>
<accession>A0A8H5MBN3</accession>
<evidence type="ECO:0000313" key="1">
    <source>
        <dbReference type="EMBL" id="KAF5387726.1"/>
    </source>
</evidence>
<gene>
    <name evidence="1" type="ORF">D9615_000552</name>
</gene>
<comment type="caution">
    <text evidence="1">The sequence shown here is derived from an EMBL/GenBank/DDBJ whole genome shotgun (WGS) entry which is preliminary data.</text>
</comment>
<keyword evidence="2" id="KW-1185">Reference proteome</keyword>
<organism evidence="1 2">
    <name type="scientific">Tricholomella constricta</name>
    <dbReference type="NCBI Taxonomy" id="117010"/>
    <lineage>
        <taxon>Eukaryota</taxon>
        <taxon>Fungi</taxon>
        <taxon>Dikarya</taxon>
        <taxon>Basidiomycota</taxon>
        <taxon>Agaricomycotina</taxon>
        <taxon>Agaricomycetes</taxon>
        <taxon>Agaricomycetidae</taxon>
        <taxon>Agaricales</taxon>
        <taxon>Tricholomatineae</taxon>
        <taxon>Lyophyllaceae</taxon>
        <taxon>Tricholomella</taxon>
    </lineage>
</organism>
<name>A0A8H5MBN3_9AGAR</name>
<dbReference type="AlphaFoldDB" id="A0A8H5MBN3"/>
<dbReference type="EMBL" id="JAACJP010000001">
    <property type="protein sequence ID" value="KAF5387726.1"/>
    <property type="molecule type" value="Genomic_DNA"/>
</dbReference>
<sequence length="202" mass="22005">MVMVVGQQEARKPECPMLVRRQSRAVLMSPAAEPLPSQPGPSHSTIVPSTFDDILAATDLPPPGPDYYAARRTLWLAPRPSVQHAPVVPSTSRQRLEHLLSLSPHPEDEYVWNNGLAKVWKTLDAGGRLKRRLPMALIIRVIHAAWVRDDTWPAGAVAPEPDDVLPGTPPAPLISEYSSGATTPWLASNHGDVETSENTVPC</sequence>
<dbReference type="Proteomes" id="UP000565441">
    <property type="component" value="Unassembled WGS sequence"/>
</dbReference>
<protein>
    <recommendedName>
        <fullName evidence="3">DUF4050 domain-containing protein</fullName>
    </recommendedName>
</protein>
<dbReference type="OrthoDB" id="3366194at2759"/>